<dbReference type="RefSeq" id="WP_369918774.1">
    <property type="nucleotide sequence ID" value="NZ_JBCLSQ010000028.1"/>
</dbReference>
<sequence length="215" mass="25163">MSEYWGTVPAIVSTIVALVALGLQRRDLKKQSKYQRDTFELQNRIEETNLLIEISSEIISNVDRQAEYLSRLYTNIHIVSQLETFKDTYKCDKEQVKRGIEDTKNVSKTLWDAQRNLSEKFTQLSNTLIVHLTNYEQKSDVCEMINTMASKLNDMKKEIDEIDFYGESKTDRELNDWGKARVKDLDTVLKPFQKVFIDLKRGTGTREFQITKEDF</sequence>
<accession>A0ABV4DDQ3</accession>
<organism evidence="2 3">
    <name type="scientific">Lactococcus muris</name>
    <dbReference type="NCBI Taxonomy" id="2941330"/>
    <lineage>
        <taxon>Bacteria</taxon>
        <taxon>Bacillati</taxon>
        <taxon>Bacillota</taxon>
        <taxon>Bacilli</taxon>
        <taxon>Lactobacillales</taxon>
        <taxon>Streptococcaceae</taxon>
        <taxon>Lactococcus</taxon>
    </lineage>
</organism>
<keyword evidence="3" id="KW-1185">Reference proteome</keyword>
<protein>
    <submittedName>
        <fullName evidence="2">Uncharacterized protein</fullName>
    </submittedName>
</protein>
<feature type="transmembrane region" description="Helical" evidence="1">
    <location>
        <begin position="6"/>
        <end position="23"/>
    </location>
</feature>
<evidence type="ECO:0000256" key="1">
    <source>
        <dbReference type="SAM" id="Phobius"/>
    </source>
</evidence>
<proteinExistence type="predicted"/>
<evidence type="ECO:0000313" key="3">
    <source>
        <dbReference type="Proteomes" id="UP001565242"/>
    </source>
</evidence>
<keyword evidence="1" id="KW-0472">Membrane</keyword>
<name>A0ABV4DDQ3_9LACT</name>
<comment type="caution">
    <text evidence="2">The sequence shown here is derived from an EMBL/GenBank/DDBJ whole genome shotgun (WGS) entry which is preliminary data.</text>
</comment>
<evidence type="ECO:0000313" key="2">
    <source>
        <dbReference type="EMBL" id="MEY8538722.1"/>
    </source>
</evidence>
<gene>
    <name evidence="2" type="ORF">AALM99_09735</name>
</gene>
<keyword evidence="1" id="KW-0812">Transmembrane</keyword>
<reference evidence="2 3" key="1">
    <citation type="submission" date="2024-03" db="EMBL/GenBank/DDBJ databases">
        <title>Mouse gut bacterial collection (mGBC) of GemPharmatech.</title>
        <authorList>
            <person name="He Y."/>
            <person name="Dong L."/>
            <person name="Wu D."/>
            <person name="Gao X."/>
            <person name="Lin Z."/>
        </authorList>
    </citation>
    <scope>NUCLEOTIDE SEQUENCE [LARGE SCALE GENOMIC DNA]</scope>
    <source>
        <strain evidence="2 3">20-218</strain>
    </source>
</reference>
<dbReference type="Proteomes" id="UP001565242">
    <property type="component" value="Unassembled WGS sequence"/>
</dbReference>
<keyword evidence="1" id="KW-1133">Transmembrane helix</keyword>
<dbReference type="EMBL" id="JBCLSQ010000028">
    <property type="protein sequence ID" value="MEY8538722.1"/>
    <property type="molecule type" value="Genomic_DNA"/>
</dbReference>